<evidence type="ECO:0000313" key="1">
    <source>
        <dbReference type="EMBL" id="CAC5397556.1"/>
    </source>
</evidence>
<reference evidence="1 2" key="1">
    <citation type="submission" date="2020-06" db="EMBL/GenBank/DDBJ databases">
        <authorList>
            <person name="Li R."/>
            <person name="Bekaert M."/>
        </authorList>
    </citation>
    <scope>NUCLEOTIDE SEQUENCE [LARGE SCALE GENOMIC DNA]</scope>
    <source>
        <strain evidence="2">wild</strain>
    </source>
</reference>
<keyword evidence="2" id="KW-1185">Reference proteome</keyword>
<proteinExistence type="predicted"/>
<dbReference type="OrthoDB" id="6170151at2759"/>
<dbReference type="EMBL" id="CACVKT020005688">
    <property type="protein sequence ID" value="CAC5397556.1"/>
    <property type="molecule type" value="Genomic_DNA"/>
</dbReference>
<protein>
    <submittedName>
        <fullName evidence="1">Uncharacterized protein</fullName>
    </submittedName>
</protein>
<gene>
    <name evidence="1" type="ORF">MCOR_31983</name>
</gene>
<dbReference type="Proteomes" id="UP000507470">
    <property type="component" value="Unassembled WGS sequence"/>
</dbReference>
<accession>A0A6J8CQ15</accession>
<dbReference type="AlphaFoldDB" id="A0A6J8CQ15"/>
<name>A0A6J8CQ15_MYTCO</name>
<evidence type="ECO:0000313" key="2">
    <source>
        <dbReference type="Proteomes" id="UP000507470"/>
    </source>
</evidence>
<sequence length="244" mass="27897">MIVANIEDEALLGLDVLMKSQWGPAHIKLTDGIVLFGGHVIHCTQIGQTNKLIRNIYVADNYEIPPRSEIVIDVFVDRFHDESPETVQDCILEPSENFSERFSLVMAPCLVNISQNVTCKTRIMNPYDYKNTLYQDTVIGSAEVVEHEPKILLECEDTLEVNNQNAMRRLKFHDSNLVSGKWVSKEEIIRHLTNKEKEKAETRNVPVHLKDMFQNIAPGHSETEKDAIADILNKYSDTFSKDER</sequence>
<organism evidence="1 2">
    <name type="scientific">Mytilus coruscus</name>
    <name type="common">Sea mussel</name>
    <dbReference type="NCBI Taxonomy" id="42192"/>
    <lineage>
        <taxon>Eukaryota</taxon>
        <taxon>Metazoa</taxon>
        <taxon>Spiralia</taxon>
        <taxon>Lophotrochozoa</taxon>
        <taxon>Mollusca</taxon>
        <taxon>Bivalvia</taxon>
        <taxon>Autobranchia</taxon>
        <taxon>Pteriomorphia</taxon>
        <taxon>Mytilida</taxon>
        <taxon>Mytiloidea</taxon>
        <taxon>Mytilidae</taxon>
        <taxon>Mytilinae</taxon>
        <taxon>Mytilus</taxon>
    </lineage>
</organism>